<feature type="transmembrane region" description="Helical" evidence="1">
    <location>
        <begin position="6"/>
        <end position="24"/>
    </location>
</feature>
<evidence type="ECO:0000256" key="1">
    <source>
        <dbReference type="SAM" id="Phobius"/>
    </source>
</evidence>
<keyword evidence="3" id="KW-1185">Reference proteome</keyword>
<evidence type="ECO:0000313" key="3">
    <source>
        <dbReference type="Proteomes" id="UP001233999"/>
    </source>
</evidence>
<gene>
    <name evidence="2" type="ORF">L9F63_012299</name>
</gene>
<feature type="non-terminal residue" evidence="2">
    <location>
        <position position="69"/>
    </location>
</feature>
<name>A0AAD8EMY8_DIPPU</name>
<keyword evidence="1" id="KW-1133">Transmembrane helix</keyword>
<dbReference type="EMBL" id="JASPKZ010001974">
    <property type="protein sequence ID" value="KAJ9596695.1"/>
    <property type="molecule type" value="Genomic_DNA"/>
</dbReference>
<keyword evidence="1" id="KW-0812">Transmembrane</keyword>
<proteinExistence type="predicted"/>
<reference evidence="2" key="2">
    <citation type="submission" date="2023-05" db="EMBL/GenBank/DDBJ databases">
        <authorList>
            <person name="Fouks B."/>
        </authorList>
    </citation>
    <scope>NUCLEOTIDE SEQUENCE</scope>
    <source>
        <strain evidence="2">Stay&amp;Tobe</strain>
        <tissue evidence="2">Testes</tissue>
    </source>
</reference>
<accession>A0AAD8EMY8</accession>
<keyword evidence="1" id="KW-0472">Membrane</keyword>
<organism evidence="2 3">
    <name type="scientific">Diploptera punctata</name>
    <name type="common">Pacific beetle cockroach</name>
    <dbReference type="NCBI Taxonomy" id="6984"/>
    <lineage>
        <taxon>Eukaryota</taxon>
        <taxon>Metazoa</taxon>
        <taxon>Ecdysozoa</taxon>
        <taxon>Arthropoda</taxon>
        <taxon>Hexapoda</taxon>
        <taxon>Insecta</taxon>
        <taxon>Pterygota</taxon>
        <taxon>Neoptera</taxon>
        <taxon>Polyneoptera</taxon>
        <taxon>Dictyoptera</taxon>
        <taxon>Blattodea</taxon>
        <taxon>Blaberoidea</taxon>
        <taxon>Blaberidae</taxon>
        <taxon>Diplopterinae</taxon>
        <taxon>Diploptera</taxon>
    </lineage>
</organism>
<dbReference type="AlphaFoldDB" id="A0AAD8EMY8"/>
<feature type="non-terminal residue" evidence="2">
    <location>
        <position position="1"/>
    </location>
</feature>
<sequence length="69" mass="8120">GVIIMRAPVLELSGSIILLIIYGNKYFQTSRRYSSIYILFPLVLFLKLVVLIAVHYLMLRFYFRSYLCP</sequence>
<dbReference type="Proteomes" id="UP001233999">
    <property type="component" value="Unassembled WGS sequence"/>
</dbReference>
<feature type="transmembrane region" description="Helical" evidence="1">
    <location>
        <begin position="36"/>
        <end position="59"/>
    </location>
</feature>
<protein>
    <submittedName>
        <fullName evidence="2">Uncharacterized protein</fullName>
    </submittedName>
</protein>
<comment type="caution">
    <text evidence="2">The sequence shown here is derived from an EMBL/GenBank/DDBJ whole genome shotgun (WGS) entry which is preliminary data.</text>
</comment>
<reference evidence="2" key="1">
    <citation type="journal article" date="2023" name="IScience">
        <title>Live-bearing cockroach genome reveals convergent evolutionary mechanisms linked to viviparity in insects and beyond.</title>
        <authorList>
            <person name="Fouks B."/>
            <person name="Harrison M.C."/>
            <person name="Mikhailova A.A."/>
            <person name="Marchal E."/>
            <person name="English S."/>
            <person name="Carruthers M."/>
            <person name="Jennings E.C."/>
            <person name="Chiamaka E.L."/>
            <person name="Frigard R.A."/>
            <person name="Pippel M."/>
            <person name="Attardo G.M."/>
            <person name="Benoit J.B."/>
            <person name="Bornberg-Bauer E."/>
            <person name="Tobe S.S."/>
        </authorList>
    </citation>
    <scope>NUCLEOTIDE SEQUENCE</scope>
    <source>
        <strain evidence="2">Stay&amp;Tobe</strain>
    </source>
</reference>
<evidence type="ECO:0000313" key="2">
    <source>
        <dbReference type="EMBL" id="KAJ9596695.1"/>
    </source>
</evidence>